<keyword evidence="1 2" id="KW-0694">RNA-binding</keyword>
<keyword evidence="5" id="KW-1185">Reference proteome</keyword>
<evidence type="ECO:0000256" key="1">
    <source>
        <dbReference type="ARBA" id="ARBA00022884"/>
    </source>
</evidence>
<dbReference type="Pfam" id="PF00076">
    <property type="entry name" value="RRM_1"/>
    <property type="match status" value="1"/>
</dbReference>
<dbReference type="PROSITE" id="PS50102">
    <property type="entry name" value="RRM"/>
    <property type="match status" value="1"/>
</dbReference>
<dbReference type="GO" id="GO:0003723">
    <property type="term" value="F:RNA binding"/>
    <property type="evidence" value="ECO:0007669"/>
    <property type="project" value="UniProtKB-UniRule"/>
</dbReference>
<dbReference type="GO" id="GO:0005686">
    <property type="term" value="C:U2 snRNP"/>
    <property type="evidence" value="ECO:0007669"/>
    <property type="project" value="TreeGrafter"/>
</dbReference>
<evidence type="ECO:0000256" key="2">
    <source>
        <dbReference type="PROSITE-ProRule" id="PRU00176"/>
    </source>
</evidence>
<dbReference type="GO" id="GO:0071013">
    <property type="term" value="C:catalytic step 2 spliceosome"/>
    <property type="evidence" value="ECO:0007669"/>
    <property type="project" value="TreeGrafter"/>
</dbReference>
<comment type="caution">
    <text evidence="4">The sequence shown here is derived from an EMBL/GenBank/DDBJ whole genome shotgun (WGS) entry which is preliminary data.</text>
</comment>
<dbReference type="OrthoDB" id="2573941at2759"/>
<proteinExistence type="predicted"/>
<dbReference type="InterPro" id="IPR000504">
    <property type="entry name" value="RRM_dom"/>
</dbReference>
<dbReference type="InterPro" id="IPR035979">
    <property type="entry name" value="RBD_domain_sf"/>
</dbReference>
<dbReference type="InterPro" id="IPR012677">
    <property type="entry name" value="Nucleotide-bd_a/b_plait_sf"/>
</dbReference>
<evidence type="ECO:0000313" key="5">
    <source>
        <dbReference type="Proteomes" id="UP000015354"/>
    </source>
</evidence>
<dbReference type="SUPFAM" id="SSF54928">
    <property type="entry name" value="RNA-binding domain, RBD"/>
    <property type="match status" value="1"/>
</dbReference>
<gene>
    <name evidence="4" type="ORF">STCU_04554</name>
</gene>
<sequence length="220" mass="24362">MNAQTYIVRSKQLASLPICCDYLIRWTLRHSSHESFSVFIRHICSFFSPSPFFPCRMNSKNFVKYKNGTGGAYTPEFHKLMGTTPWIQVKRLLVKTPAAPGGTEDRSAPSEGDVVTVFSQFGEVVDIRFVRHRTTGKILGAAFIQFADYRSGIAASDAMNSDSANGEEIYLSSAYEGGPGVAVERCEEQEVVTQALPAEDGYARWVQRQSELAAAVTRDS</sequence>
<dbReference type="AlphaFoldDB" id="S9UF52"/>
<evidence type="ECO:0000313" key="4">
    <source>
        <dbReference type="EMBL" id="EPY29442.1"/>
    </source>
</evidence>
<dbReference type="PANTHER" id="PTHR45880">
    <property type="entry name" value="RNA-BINDING MOTIF PROTEIN, X-LINKED 2"/>
    <property type="match status" value="1"/>
</dbReference>
<dbReference type="SMART" id="SM00360">
    <property type="entry name" value="RRM"/>
    <property type="match status" value="1"/>
</dbReference>
<name>S9UF52_9TRYP</name>
<dbReference type="PANTHER" id="PTHR45880:SF1">
    <property type="entry name" value="RNA-BINDING MOTIF PROTEIN, X-LINKED 2"/>
    <property type="match status" value="1"/>
</dbReference>
<accession>S9UF52</accession>
<feature type="domain" description="RRM" evidence="3">
    <location>
        <begin position="90"/>
        <end position="176"/>
    </location>
</feature>
<organism evidence="4 5">
    <name type="scientific">Strigomonas culicis</name>
    <dbReference type="NCBI Taxonomy" id="28005"/>
    <lineage>
        <taxon>Eukaryota</taxon>
        <taxon>Discoba</taxon>
        <taxon>Euglenozoa</taxon>
        <taxon>Kinetoplastea</taxon>
        <taxon>Metakinetoplastina</taxon>
        <taxon>Trypanosomatida</taxon>
        <taxon>Trypanosomatidae</taxon>
        <taxon>Strigomonadinae</taxon>
        <taxon>Strigomonas</taxon>
    </lineage>
</organism>
<dbReference type="Gene3D" id="3.30.70.330">
    <property type="match status" value="1"/>
</dbReference>
<evidence type="ECO:0000259" key="3">
    <source>
        <dbReference type="PROSITE" id="PS50102"/>
    </source>
</evidence>
<dbReference type="InterPro" id="IPR051847">
    <property type="entry name" value="RNA_proc/Spliceosome_comp"/>
</dbReference>
<dbReference type="GO" id="GO:0000398">
    <property type="term" value="P:mRNA splicing, via spliceosome"/>
    <property type="evidence" value="ECO:0007669"/>
    <property type="project" value="TreeGrafter"/>
</dbReference>
<dbReference type="GO" id="GO:0071011">
    <property type="term" value="C:precatalytic spliceosome"/>
    <property type="evidence" value="ECO:0007669"/>
    <property type="project" value="TreeGrafter"/>
</dbReference>
<reference evidence="4 5" key="1">
    <citation type="journal article" date="2013" name="PLoS ONE">
        <title>Predicting the Proteins of Angomonas deanei, Strigomonas culicis and Their Respective Endosymbionts Reveals New Aspects of the Trypanosomatidae Family.</title>
        <authorList>
            <person name="Motta M.C."/>
            <person name="Martins A.C."/>
            <person name="de Souza S.S."/>
            <person name="Catta-Preta C.M."/>
            <person name="Silva R."/>
            <person name="Klein C.C."/>
            <person name="de Almeida L.G."/>
            <person name="de Lima Cunha O."/>
            <person name="Ciapina L.P."/>
            <person name="Brocchi M."/>
            <person name="Colabardini A.C."/>
            <person name="de Araujo Lima B."/>
            <person name="Machado C.R."/>
            <person name="de Almeida Soares C.M."/>
            <person name="Probst C.M."/>
            <person name="de Menezes C.B."/>
            <person name="Thompson C.E."/>
            <person name="Bartholomeu D.C."/>
            <person name="Gradia D.F."/>
            <person name="Pavoni D.P."/>
            <person name="Grisard E.C."/>
            <person name="Fantinatti-Garboggini F."/>
            <person name="Marchini F.K."/>
            <person name="Rodrigues-Luiz G.F."/>
            <person name="Wagner G."/>
            <person name="Goldman G.H."/>
            <person name="Fietto J.L."/>
            <person name="Elias M.C."/>
            <person name="Goldman M.H."/>
            <person name="Sagot M.F."/>
            <person name="Pereira M."/>
            <person name="Stoco P.H."/>
            <person name="de Mendonca-Neto R.P."/>
            <person name="Teixeira S.M."/>
            <person name="Maciel T.E."/>
            <person name="de Oliveira Mendes T.A."/>
            <person name="Urmenyi T.P."/>
            <person name="de Souza W."/>
            <person name="Schenkman S."/>
            <person name="de Vasconcelos A.T."/>
        </authorList>
    </citation>
    <scope>NUCLEOTIDE SEQUENCE [LARGE SCALE GENOMIC DNA]</scope>
</reference>
<protein>
    <submittedName>
        <fullName evidence="4">RNA-binding protein</fullName>
    </submittedName>
</protein>
<dbReference type="EMBL" id="ATMH01004554">
    <property type="protein sequence ID" value="EPY29442.1"/>
    <property type="molecule type" value="Genomic_DNA"/>
</dbReference>
<dbReference type="Proteomes" id="UP000015354">
    <property type="component" value="Unassembled WGS sequence"/>
</dbReference>